<dbReference type="Gene3D" id="3.90.700.10">
    <property type="entry name" value="Succinate dehydrogenase/fumarate reductase flavoprotein, catalytic domain"/>
    <property type="match status" value="1"/>
</dbReference>
<keyword evidence="7 11" id="KW-0274">FAD</keyword>
<evidence type="ECO:0000259" key="12">
    <source>
        <dbReference type="Pfam" id="PF00890"/>
    </source>
</evidence>
<dbReference type="OrthoDB" id="9806724at2"/>
<dbReference type="InterPro" id="IPR027477">
    <property type="entry name" value="Succ_DH/fumarate_Rdtase_cat_sf"/>
</dbReference>
<evidence type="ECO:0000256" key="3">
    <source>
        <dbReference type="ARBA" id="ARBA00008562"/>
    </source>
</evidence>
<comment type="catalytic activity">
    <reaction evidence="9">
        <text>L-aspartate + O2 = iminosuccinate + H2O2</text>
        <dbReference type="Rhea" id="RHEA:25876"/>
        <dbReference type="ChEBI" id="CHEBI:15379"/>
        <dbReference type="ChEBI" id="CHEBI:16240"/>
        <dbReference type="ChEBI" id="CHEBI:29991"/>
        <dbReference type="ChEBI" id="CHEBI:77875"/>
        <dbReference type="EC" id="1.4.3.16"/>
    </reaction>
    <physiologicalReaction direction="left-to-right" evidence="9">
        <dbReference type="Rhea" id="RHEA:25877"/>
    </physiologicalReaction>
</comment>
<evidence type="ECO:0000256" key="9">
    <source>
        <dbReference type="ARBA" id="ARBA00048305"/>
    </source>
</evidence>
<evidence type="ECO:0000313" key="14">
    <source>
        <dbReference type="Proteomes" id="UP000217935"/>
    </source>
</evidence>
<keyword evidence="8 11" id="KW-0560">Oxidoreductase</keyword>
<evidence type="ECO:0000256" key="11">
    <source>
        <dbReference type="RuleBase" id="RU362049"/>
    </source>
</evidence>
<evidence type="ECO:0000256" key="4">
    <source>
        <dbReference type="ARBA" id="ARBA00012173"/>
    </source>
</evidence>
<evidence type="ECO:0000256" key="5">
    <source>
        <dbReference type="ARBA" id="ARBA00022630"/>
    </source>
</evidence>
<accession>A0A291G8I3</accession>
<dbReference type="SUPFAM" id="SSF51905">
    <property type="entry name" value="FAD/NAD(P)-binding domain"/>
    <property type="match status" value="1"/>
</dbReference>
<dbReference type="KEGG" id="ceh:CEW89_04315"/>
<comment type="subcellular location">
    <subcellularLocation>
        <location evidence="11">Cytoplasm</location>
    </subcellularLocation>
</comment>
<dbReference type="PANTHER" id="PTHR42716">
    <property type="entry name" value="L-ASPARTATE OXIDASE"/>
    <property type="match status" value="1"/>
</dbReference>
<dbReference type="SUPFAM" id="SSF56425">
    <property type="entry name" value="Succinate dehydrogenase/fumarate reductase flavoprotein, catalytic domain"/>
    <property type="match status" value="1"/>
</dbReference>
<dbReference type="Gene3D" id="3.50.50.60">
    <property type="entry name" value="FAD/NAD(P)-binding domain"/>
    <property type="match status" value="1"/>
</dbReference>
<dbReference type="InterPro" id="IPR005288">
    <property type="entry name" value="NadB"/>
</dbReference>
<reference evidence="13 14" key="1">
    <citation type="submission" date="2017-06" db="EMBL/GenBank/DDBJ databases">
        <title>Celeribacter sp. TSPH2 complete genome sequence.</title>
        <authorList>
            <person name="Woo J.-H."/>
            <person name="Kim H.-S."/>
        </authorList>
    </citation>
    <scope>NUCLEOTIDE SEQUENCE [LARGE SCALE GENOMIC DNA]</scope>
    <source>
        <strain evidence="13 14">TSPH2</strain>
    </source>
</reference>
<dbReference type="AlphaFoldDB" id="A0A291G8I3"/>
<dbReference type="InterPro" id="IPR037099">
    <property type="entry name" value="Fum_R/Succ_DH_flav-like_C_sf"/>
</dbReference>
<comment type="pathway">
    <text evidence="2 11">Cofactor biosynthesis; NAD(+) biosynthesis; iminoaspartate from L-aspartate (oxidase route): step 1/1.</text>
</comment>
<dbReference type="SUPFAM" id="SSF46977">
    <property type="entry name" value="Succinate dehydrogenase/fumarate reductase flavoprotein C-terminal domain"/>
    <property type="match status" value="1"/>
</dbReference>
<dbReference type="EC" id="1.4.3.16" evidence="4 10"/>
<dbReference type="FunFam" id="3.90.700.10:FF:000002">
    <property type="entry name" value="L-aspartate oxidase"/>
    <property type="match status" value="1"/>
</dbReference>
<comment type="cofactor">
    <cofactor evidence="1 11">
        <name>FAD</name>
        <dbReference type="ChEBI" id="CHEBI:57692"/>
    </cofactor>
</comment>
<keyword evidence="14" id="KW-1185">Reference proteome</keyword>
<dbReference type="InterPro" id="IPR003953">
    <property type="entry name" value="FAD-dep_OxRdtase_2_FAD-bd"/>
</dbReference>
<dbReference type="PRINTS" id="PR00368">
    <property type="entry name" value="FADPNR"/>
</dbReference>
<keyword evidence="6 11" id="KW-0662">Pyridine nucleotide biosynthesis</keyword>
<proteinExistence type="inferred from homology"/>
<dbReference type="GO" id="GO:0005737">
    <property type="term" value="C:cytoplasm"/>
    <property type="evidence" value="ECO:0007669"/>
    <property type="project" value="UniProtKB-SubCell"/>
</dbReference>
<name>A0A291G8I3_9RHOB</name>
<dbReference type="PANTHER" id="PTHR42716:SF2">
    <property type="entry name" value="L-ASPARTATE OXIDASE, CHLOROPLASTIC"/>
    <property type="match status" value="1"/>
</dbReference>
<dbReference type="GO" id="GO:0034628">
    <property type="term" value="P:'de novo' NAD+ biosynthetic process from L-aspartate"/>
    <property type="evidence" value="ECO:0007669"/>
    <property type="project" value="TreeGrafter"/>
</dbReference>
<dbReference type="Pfam" id="PF00890">
    <property type="entry name" value="FAD_binding_2"/>
    <property type="match status" value="1"/>
</dbReference>
<dbReference type="UniPathway" id="UPA00253">
    <property type="reaction ID" value="UER00326"/>
</dbReference>
<keyword evidence="5 11" id="KW-0285">Flavoprotein</keyword>
<dbReference type="STRING" id="1758178.GCA_001550095_02703"/>
<evidence type="ECO:0000256" key="7">
    <source>
        <dbReference type="ARBA" id="ARBA00022827"/>
    </source>
</evidence>
<comment type="similarity">
    <text evidence="3 11">Belongs to the FAD-dependent oxidoreductase 2 family. NadB subfamily.</text>
</comment>
<evidence type="ECO:0000256" key="10">
    <source>
        <dbReference type="NCBIfam" id="TIGR00551"/>
    </source>
</evidence>
<organism evidence="13 14">
    <name type="scientific">Celeribacter ethanolicus</name>
    <dbReference type="NCBI Taxonomy" id="1758178"/>
    <lineage>
        <taxon>Bacteria</taxon>
        <taxon>Pseudomonadati</taxon>
        <taxon>Pseudomonadota</taxon>
        <taxon>Alphaproteobacteria</taxon>
        <taxon>Rhodobacterales</taxon>
        <taxon>Roseobacteraceae</taxon>
        <taxon>Celeribacter</taxon>
    </lineage>
</organism>
<protein>
    <recommendedName>
        <fullName evidence="4 10">L-aspartate oxidase</fullName>
        <ecNumber evidence="4 10">1.4.3.16</ecNumber>
    </recommendedName>
</protein>
<dbReference type="Gene3D" id="1.20.58.100">
    <property type="entry name" value="Fumarate reductase/succinate dehydrogenase flavoprotein-like, C-terminal domain"/>
    <property type="match status" value="1"/>
</dbReference>
<evidence type="ECO:0000256" key="8">
    <source>
        <dbReference type="ARBA" id="ARBA00023002"/>
    </source>
</evidence>
<evidence type="ECO:0000313" key="13">
    <source>
        <dbReference type="EMBL" id="ATG46853.1"/>
    </source>
</evidence>
<dbReference type="GO" id="GO:0008734">
    <property type="term" value="F:L-aspartate oxidase activity"/>
    <property type="evidence" value="ECO:0007669"/>
    <property type="project" value="UniProtKB-UniRule"/>
</dbReference>
<dbReference type="NCBIfam" id="NF005701">
    <property type="entry name" value="PRK07512.1"/>
    <property type="match status" value="1"/>
</dbReference>
<evidence type="ECO:0000256" key="6">
    <source>
        <dbReference type="ARBA" id="ARBA00022642"/>
    </source>
</evidence>
<dbReference type="EMBL" id="CP022196">
    <property type="protein sequence ID" value="ATG46853.1"/>
    <property type="molecule type" value="Genomic_DNA"/>
</dbReference>
<evidence type="ECO:0000256" key="1">
    <source>
        <dbReference type="ARBA" id="ARBA00001974"/>
    </source>
</evidence>
<dbReference type="Proteomes" id="UP000217935">
    <property type="component" value="Chromosome"/>
</dbReference>
<feature type="domain" description="FAD-dependent oxidoreductase 2 FAD-binding" evidence="12">
    <location>
        <begin position="23"/>
        <end position="389"/>
    </location>
</feature>
<dbReference type="NCBIfam" id="TIGR00551">
    <property type="entry name" value="nadB"/>
    <property type="match status" value="1"/>
</dbReference>
<evidence type="ECO:0000256" key="2">
    <source>
        <dbReference type="ARBA" id="ARBA00004950"/>
    </source>
</evidence>
<gene>
    <name evidence="13" type="ORF">CEW89_04315</name>
</gene>
<dbReference type="InterPro" id="IPR036188">
    <property type="entry name" value="FAD/NAD-bd_sf"/>
</dbReference>
<sequence>MTTSARPQDAPLVDRIAPLAGQIAVVGSGIAGLMTALELAPRPVVLVTKAALGRESSSLWAQGGIAASVGPEDDPEQHIDDTLRAGAGFCDPAATWGILTQARAAIERLEHYGVRFDRDATGAYALGLEAAHGRHRILHAGGDGSGAAITEALVTAVLNTPSITCLTEVEVRRVCVTDGAVSGLWLQTDAEAAILPTANVVLATGGLGGLYDATTNPRGNVGQGVMMAARAGAVLTDLEFVQFHPTALDVPRTPLALVSEAVRGAGAWLVNASGARFMADTPGAELAPRDVVARAIHAQIAQGERVFLDATRAIGDGFAAKFPIIHQFCVEAGIDPARDPIPVRPAAHYYMGGIATDLRGRSSVPGLWAVGECAATGLHGANRLASNSLLEAVVMGRSAARDISAHAVTGPQAAPRTAPQVLPRPETAEVRAIVSRHLGMIRDGAGIATALRDLRPLAMAEGPETDAAIVALGIACFASLRAESRGGHARSDFPGAAAKPVRRRMTLNEIFDTSGALLAVESIPQPEIVT</sequence>
<dbReference type="RefSeq" id="WP_096805026.1">
    <property type="nucleotide sequence ID" value="NZ_CP022196.1"/>
</dbReference>
<comment type="function">
    <text evidence="11">Catalyzes the oxidation of L-aspartate to iminoaspartate.</text>
</comment>